<sequence>VFCNTKGLSGLEFKKELVERFAVSITSKLKEKVVEFNNLGKGIRQSMDHLDLYCDAGMKRFMHDISALALSDPVIEDSMEVSLRKRLVLARQAARSKKRKFDYVSSSKGLNQMFQQPVYCQLIQQAFSRQPLGQYS</sequence>
<keyword evidence="2" id="KW-1185">Reference proteome</keyword>
<evidence type="ECO:0000313" key="1">
    <source>
        <dbReference type="EMBL" id="CAG8731790.1"/>
    </source>
</evidence>
<gene>
    <name evidence="1" type="ORF">CPELLU_LOCUS13534</name>
</gene>
<proteinExistence type="predicted"/>
<accession>A0A9N9NGC7</accession>
<dbReference type="AlphaFoldDB" id="A0A9N9NGC7"/>
<reference evidence="1" key="1">
    <citation type="submission" date="2021-06" db="EMBL/GenBank/DDBJ databases">
        <authorList>
            <person name="Kallberg Y."/>
            <person name="Tangrot J."/>
            <person name="Rosling A."/>
        </authorList>
    </citation>
    <scope>NUCLEOTIDE SEQUENCE</scope>
    <source>
        <strain evidence="1">FL966</strain>
    </source>
</reference>
<organism evidence="1 2">
    <name type="scientific">Cetraspora pellucida</name>
    <dbReference type="NCBI Taxonomy" id="1433469"/>
    <lineage>
        <taxon>Eukaryota</taxon>
        <taxon>Fungi</taxon>
        <taxon>Fungi incertae sedis</taxon>
        <taxon>Mucoromycota</taxon>
        <taxon>Glomeromycotina</taxon>
        <taxon>Glomeromycetes</taxon>
        <taxon>Diversisporales</taxon>
        <taxon>Gigasporaceae</taxon>
        <taxon>Cetraspora</taxon>
    </lineage>
</organism>
<feature type="non-terminal residue" evidence="1">
    <location>
        <position position="1"/>
    </location>
</feature>
<dbReference type="Proteomes" id="UP000789759">
    <property type="component" value="Unassembled WGS sequence"/>
</dbReference>
<name>A0A9N9NGC7_9GLOM</name>
<protein>
    <submittedName>
        <fullName evidence="1">3486_t:CDS:1</fullName>
    </submittedName>
</protein>
<evidence type="ECO:0000313" key="2">
    <source>
        <dbReference type="Proteomes" id="UP000789759"/>
    </source>
</evidence>
<comment type="caution">
    <text evidence="1">The sequence shown here is derived from an EMBL/GenBank/DDBJ whole genome shotgun (WGS) entry which is preliminary data.</text>
</comment>
<dbReference type="EMBL" id="CAJVQA010014566">
    <property type="protein sequence ID" value="CAG8731790.1"/>
    <property type="molecule type" value="Genomic_DNA"/>
</dbReference>